<keyword evidence="1" id="KW-1133">Transmembrane helix</keyword>
<feature type="transmembrane region" description="Helical" evidence="1">
    <location>
        <begin position="68"/>
        <end position="89"/>
    </location>
</feature>
<evidence type="ECO:0000313" key="2">
    <source>
        <dbReference type="EMBL" id="XBH06908.1"/>
    </source>
</evidence>
<feature type="transmembrane region" description="Helical" evidence="1">
    <location>
        <begin position="39"/>
        <end position="56"/>
    </location>
</feature>
<gene>
    <name evidence="2" type="ORF">V5E97_12945</name>
</gene>
<dbReference type="EMBL" id="CP155447">
    <property type="protein sequence ID" value="XBH06908.1"/>
    <property type="molecule type" value="Genomic_DNA"/>
</dbReference>
<protein>
    <recommendedName>
        <fullName evidence="3">MFS transporter</fullName>
    </recommendedName>
</protein>
<dbReference type="RefSeq" id="WP_406699756.1">
    <property type="nucleotide sequence ID" value="NZ_CP155447.1"/>
</dbReference>
<evidence type="ECO:0008006" key="3">
    <source>
        <dbReference type="Google" id="ProtNLM"/>
    </source>
</evidence>
<keyword evidence="1" id="KW-0812">Transmembrane</keyword>
<feature type="transmembrane region" description="Helical" evidence="1">
    <location>
        <begin position="95"/>
        <end position="111"/>
    </location>
</feature>
<reference evidence="2" key="1">
    <citation type="submission" date="2024-05" db="EMBL/GenBank/DDBJ databases">
        <title>Planctomycetes of the genus Singulisphaera possess chitinolytic capabilities.</title>
        <authorList>
            <person name="Ivanova A."/>
        </authorList>
    </citation>
    <scope>NUCLEOTIDE SEQUENCE</scope>
    <source>
        <strain evidence="2">Ch08T</strain>
    </source>
</reference>
<feature type="transmembrane region" description="Helical" evidence="1">
    <location>
        <begin position="7"/>
        <end position="27"/>
    </location>
</feature>
<name>A0AAU7CN71_9BACT</name>
<proteinExistence type="predicted"/>
<sequence length="123" mass="13494">MDRLRGFSLAAIVLLSMVLPLTVNAWLTEASAMDPLRGFSLAAILLLSLVLPLTTNPWMTRASRRRTYFRTVGVGQALAAVGALWVIAAPIHPEYGLVVTVLAWLACLTVFRRKSRPARCFQG</sequence>
<organism evidence="2">
    <name type="scientific">Singulisphaera sp. Ch08</name>
    <dbReference type="NCBI Taxonomy" id="3120278"/>
    <lineage>
        <taxon>Bacteria</taxon>
        <taxon>Pseudomonadati</taxon>
        <taxon>Planctomycetota</taxon>
        <taxon>Planctomycetia</taxon>
        <taxon>Isosphaerales</taxon>
        <taxon>Isosphaeraceae</taxon>
        <taxon>Singulisphaera</taxon>
    </lineage>
</organism>
<accession>A0AAU7CN71</accession>
<dbReference type="AlphaFoldDB" id="A0AAU7CN71"/>
<keyword evidence="1" id="KW-0472">Membrane</keyword>
<evidence type="ECO:0000256" key="1">
    <source>
        <dbReference type="SAM" id="Phobius"/>
    </source>
</evidence>